<evidence type="ECO:0000259" key="4">
    <source>
        <dbReference type="Pfam" id="PF02771"/>
    </source>
</evidence>
<dbReference type="SUPFAM" id="SSF56645">
    <property type="entry name" value="Acyl-CoA dehydrogenase NM domain-like"/>
    <property type="match status" value="1"/>
</dbReference>
<dbReference type="InterPro" id="IPR037069">
    <property type="entry name" value="AcylCoA_DH/ox_N_sf"/>
</dbReference>
<dbReference type="PIRSF" id="PIRSF016578">
    <property type="entry name" value="HsaA"/>
    <property type="match status" value="1"/>
</dbReference>
<comment type="caution">
    <text evidence="6">The sequence shown here is derived from an EMBL/GenBank/DDBJ whole genome shotgun (WGS) entry which is preliminary data.</text>
</comment>
<sequence length="379" mass="42214">MTFYQSAEQKNYINQLEELTKKFAVRAQELDESRSFPFQNISDLKQFGYTKLTLPKEYGGLGGSLYDFLLGQEKIAQACGPTALGIGWHVGITHQLSEKRHWEKDVLDEVLIKIGDGALINSAATEAKTGSPTRGGRPGTIARRSGNHWVISGRKTFTTLAPVLDLIQVSAWVEEEEGIGWFLIDRNQEGISFEDTWDMVSMQGTASQDLILDSVKVENKYFVEKPGKRKSIGEGWLLHIPACYIGIAGAARNYAIDFAKTYSPNSLNGPIRDLANVQRLAGEIELEYAQARHFLYSVAEKWENKDNRPELSRELGAVKTAVTNSAITIVDKAMRIVGAKSLQRSSPLQRIYRDVRAGLHNPPMDDTALTTMAKTVLYD</sequence>
<dbReference type="EMBL" id="JAFBFI010000002">
    <property type="protein sequence ID" value="MBM7691340.1"/>
    <property type="molecule type" value="Genomic_DNA"/>
</dbReference>
<keyword evidence="7" id="KW-1185">Reference proteome</keyword>
<dbReference type="PANTHER" id="PTHR43884:SF25">
    <property type="entry name" value="ACYL-COA DEHYDROGENASE YDBM-RELATED"/>
    <property type="match status" value="1"/>
</dbReference>
<evidence type="ECO:0000256" key="2">
    <source>
        <dbReference type="ARBA" id="ARBA00023002"/>
    </source>
</evidence>
<dbReference type="Proteomes" id="UP000823486">
    <property type="component" value="Unassembled WGS sequence"/>
</dbReference>
<dbReference type="Pfam" id="PF02771">
    <property type="entry name" value="Acyl-CoA_dh_N"/>
    <property type="match status" value="1"/>
</dbReference>
<dbReference type="Gene3D" id="1.20.140.10">
    <property type="entry name" value="Butyryl-CoA Dehydrogenase, subunit A, domain 3"/>
    <property type="match status" value="1"/>
</dbReference>
<dbReference type="InterPro" id="IPR013107">
    <property type="entry name" value="Acyl-CoA_DH_C"/>
</dbReference>
<name>A0ABS2QDV5_9BACI</name>
<dbReference type="Pfam" id="PF02770">
    <property type="entry name" value="Acyl-CoA_dh_M"/>
    <property type="match status" value="1"/>
</dbReference>
<proteinExistence type="predicted"/>
<accession>A0ABS2QDV5</accession>
<feature type="domain" description="Acyl-CoA dehydrogenase/oxidase N-terminal" evidence="4">
    <location>
        <begin position="8"/>
        <end position="93"/>
    </location>
</feature>
<dbReference type="InterPro" id="IPR006091">
    <property type="entry name" value="Acyl-CoA_Oxase/DH_mid-dom"/>
</dbReference>
<gene>
    <name evidence="6" type="ORF">JOC77_000745</name>
</gene>
<dbReference type="RefSeq" id="WP_204538697.1">
    <property type="nucleotide sequence ID" value="NZ_JAFBFI010000002.1"/>
</dbReference>
<dbReference type="PANTHER" id="PTHR43884">
    <property type="entry name" value="ACYL-COA DEHYDROGENASE"/>
    <property type="match status" value="1"/>
</dbReference>
<dbReference type="InterPro" id="IPR036250">
    <property type="entry name" value="AcylCo_DH-like_C"/>
</dbReference>
<dbReference type="Gene3D" id="1.10.540.10">
    <property type="entry name" value="Acyl-CoA dehydrogenase/oxidase, N-terminal domain"/>
    <property type="match status" value="1"/>
</dbReference>
<organism evidence="6 7">
    <name type="scientific">Peribacillus deserti</name>
    <dbReference type="NCBI Taxonomy" id="673318"/>
    <lineage>
        <taxon>Bacteria</taxon>
        <taxon>Bacillati</taxon>
        <taxon>Bacillota</taxon>
        <taxon>Bacilli</taxon>
        <taxon>Bacillales</taxon>
        <taxon>Bacillaceae</taxon>
        <taxon>Peribacillus</taxon>
    </lineage>
</organism>
<evidence type="ECO:0000313" key="6">
    <source>
        <dbReference type="EMBL" id="MBM7691340.1"/>
    </source>
</evidence>
<keyword evidence="2" id="KW-0560">Oxidoreductase</keyword>
<dbReference type="CDD" id="cd00567">
    <property type="entry name" value="ACAD"/>
    <property type="match status" value="1"/>
</dbReference>
<dbReference type="InterPro" id="IPR009100">
    <property type="entry name" value="AcylCoA_DH/oxidase_NM_dom_sf"/>
</dbReference>
<protein>
    <submittedName>
        <fullName evidence="6">Alkylation response protein AidB-like acyl-CoA dehydrogenase</fullName>
    </submittedName>
</protein>
<dbReference type="SUPFAM" id="SSF47203">
    <property type="entry name" value="Acyl-CoA dehydrogenase C-terminal domain-like"/>
    <property type="match status" value="1"/>
</dbReference>
<dbReference type="InterPro" id="IPR013786">
    <property type="entry name" value="AcylCoA_DH/ox_N"/>
</dbReference>
<feature type="domain" description="Acyl-CoA dehydrogenase C-terminal" evidence="5">
    <location>
        <begin position="241"/>
        <end position="358"/>
    </location>
</feature>
<reference evidence="6 7" key="1">
    <citation type="submission" date="2021-01" db="EMBL/GenBank/DDBJ databases">
        <title>Genomic Encyclopedia of Type Strains, Phase IV (KMG-IV): sequencing the most valuable type-strain genomes for metagenomic binning, comparative biology and taxonomic classification.</title>
        <authorList>
            <person name="Goeker M."/>
        </authorList>
    </citation>
    <scope>NUCLEOTIDE SEQUENCE [LARGE SCALE GENOMIC DNA]</scope>
    <source>
        <strain evidence="6 7">DSM 105482</strain>
    </source>
</reference>
<evidence type="ECO:0000259" key="3">
    <source>
        <dbReference type="Pfam" id="PF02770"/>
    </source>
</evidence>
<evidence type="ECO:0000259" key="5">
    <source>
        <dbReference type="Pfam" id="PF08028"/>
    </source>
</evidence>
<feature type="domain" description="Acyl-CoA oxidase/dehydrogenase middle" evidence="3">
    <location>
        <begin position="123"/>
        <end position="215"/>
    </location>
</feature>
<dbReference type="Gene3D" id="2.40.110.10">
    <property type="entry name" value="Butyryl-CoA Dehydrogenase, subunit A, domain 2"/>
    <property type="match status" value="1"/>
</dbReference>
<dbReference type="InterPro" id="IPR046373">
    <property type="entry name" value="Acyl-CoA_Oxase/DH_mid-dom_sf"/>
</dbReference>
<evidence type="ECO:0000256" key="1">
    <source>
        <dbReference type="ARBA" id="ARBA00022630"/>
    </source>
</evidence>
<dbReference type="Pfam" id="PF08028">
    <property type="entry name" value="Acyl-CoA_dh_2"/>
    <property type="match status" value="1"/>
</dbReference>
<evidence type="ECO:0000313" key="7">
    <source>
        <dbReference type="Proteomes" id="UP000823486"/>
    </source>
</evidence>
<keyword evidence="1" id="KW-0285">Flavoprotein</keyword>